<dbReference type="Gramene" id="OGLUM02G04180.1">
    <property type="protein sequence ID" value="OGLUM02G04180.1"/>
    <property type="gene ID" value="OGLUM02G04180"/>
</dbReference>
<sequence length="90" mass="9504">MRIRLTASDDPVICCPELSSSTAKDGALAQNEVGICPVNPLSLALSTTRLFILSHVVDGKFPVNKLLEMFNTCSGRSGVEDGSSLSPPVK</sequence>
<accession>A0A0D9YMI5</accession>
<dbReference type="Proteomes" id="UP000026961">
    <property type="component" value="Chromosome 2"/>
</dbReference>
<evidence type="ECO:0000313" key="2">
    <source>
        <dbReference type="Proteomes" id="UP000026961"/>
    </source>
</evidence>
<name>A0A0D9YMI5_9ORYZ</name>
<organism evidence="1">
    <name type="scientific">Oryza glumipatula</name>
    <dbReference type="NCBI Taxonomy" id="40148"/>
    <lineage>
        <taxon>Eukaryota</taxon>
        <taxon>Viridiplantae</taxon>
        <taxon>Streptophyta</taxon>
        <taxon>Embryophyta</taxon>
        <taxon>Tracheophyta</taxon>
        <taxon>Spermatophyta</taxon>
        <taxon>Magnoliopsida</taxon>
        <taxon>Liliopsida</taxon>
        <taxon>Poales</taxon>
        <taxon>Poaceae</taxon>
        <taxon>BOP clade</taxon>
        <taxon>Oryzoideae</taxon>
        <taxon>Oryzeae</taxon>
        <taxon>Oryzinae</taxon>
        <taxon>Oryza</taxon>
    </lineage>
</organism>
<reference evidence="1" key="2">
    <citation type="submission" date="2018-05" db="EMBL/GenBank/DDBJ databases">
        <title>OgluRS3 (Oryza glumaepatula Reference Sequence Version 3).</title>
        <authorList>
            <person name="Zhang J."/>
            <person name="Kudrna D."/>
            <person name="Lee S."/>
            <person name="Talag J."/>
            <person name="Welchert J."/>
            <person name="Wing R.A."/>
        </authorList>
    </citation>
    <scope>NUCLEOTIDE SEQUENCE [LARGE SCALE GENOMIC DNA]</scope>
</reference>
<keyword evidence="2" id="KW-1185">Reference proteome</keyword>
<protein>
    <submittedName>
        <fullName evidence="1">Uncharacterized protein</fullName>
    </submittedName>
</protein>
<dbReference type="HOGENOM" id="CLU_2444430_0_0_1"/>
<dbReference type="AlphaFoldDB" id="A0A0D9YMI5"/>
<reference evidence="1" key="1">
    <citation type="submission" date="2015-04" db="UniProtKB">
        <authorList>
            <consortium name="EnsemblPlants"/>
        </authorList>
    </citation>
    <scope>IDENTIFICATION</scope>
</reference>
<evidence type="ECO:0000313" key="1">
    <source>
        <dbReference type="EnsemblPlants" id="OGLUM02G04180.1"/>
    </source>
</evidence>
<dbReference type="EnsemblPlants" id="OGLUM02G04180.1">
    <property type="protein sequence ID" value="OGLUM02G04180.1"/>
    <property type="gene ID" value="OGLUM02G04180"/>
</dbReference>
<proteinExistence type="predicted"/>